<organism evidence="3 4">
    <name type="scientific">Hericium alpestre</name>
    <dbReference type="NCBI Taxonomy" id="135208"/>
    <lineage>
        <taxon>Eukaryota</taxon>
        <taxon>Fungi</taxon>
        <taxon>Dikarya</taxon>
        <taxon>Basidiomycota</taxon>
        <taxon>Agaricomycotina</taxon>
        <taxon>Agaricomycetes</taxon>
        <taxon>Russulales</taxon>
        <taxon>Hericiaceae</taxon>
        <taxon>Hericium</taxon>
    </lineage>
</organism>
<dbReference type="AlphaFoldDB" id="A0A4Z0A083"/>
<accession>A0A4Z0A083</accession>
<comment type="subcellular location">
    <subcellularLocation>
        <location evidence="1">Nucleus</location>
    </subcellularLocation>
</comment>
<protein>
    <submittedName>
        <fullName evidence="3">Uncharacterized protein</fullName>
    </submittedName>
</protein>
<keyword evidence="2" id="KW-0539">Nucleus</keyword>
<evidence type="ECO:0000313" key="3">
    <source>
        <dbReference type="EMBL" id="TFY80135.1"/>
    </source>
</evidence>
<sequence length="595" mass="64628">MDAEEVQRYKADIKAHLLRLGLIRGQPRATFLQSAPTTPSASGSQTFHYAPSNSASAGLHMFQQQAPSGVGFRYRLDDSNLEMSFPSGIPSAAGHELLNLPSSSSASFSDTSALGPDMFDPSVFSLSSSSSPASSQDHRNVSAIVPIDAFGVPAPQTPEIDALAPDPTIDARMQHILYYFNNVRGLQYVFSSRTATDAAWSTAIHEPQGALTSAICALSNFHFINSQRVSEYDAPREHRPVDAGAQPFHDEASLHLDNARRHQHYTHADAMAALHLISYSLAATGGAVEMRNTRWAPMLEIACDWLSQSGMLVDENPKMTLLNMDQAGAFSAKVTMYMDIFMSVTMQQPPRLLALYRRLLGGGASYWADSGSHRGGVGSGVVVAATDGLEVRMDELTGCTDATLLALANIAALAHWKARELNSGTLSVRDLIMRGMAIETALRERTEPSTAFVDTSQGSSEERHRVSGDFCRRLIAAIFQESAILYLNTVLSGCSPGVPEIMQSTNAIVHLLQQLPVGGHDRALLLPLCLAGSLVDAPQQREMIRSRLFRISVDSANVAQVMSVLSEAWQSNDMHGRAFDWREVMQDRGLTLLLV</sequence>
<dbReference type="Proteomes" id="UP000298061">
    <property type="component" value="Unassembled WGS sequence"/>
</dbReference>
<dbReference type="PANTHER" id="PTHR37534:SF20">
    <property type="entry name" value="PRO1A C6 ZINK-FINGER PROTEIN"/>
    <property type="match status" value="1"/>
</dbReference>
<proteinExistence type="predicted"/>
<evidence type="ECO:0000256" key="2">
    <source>
        <dbReference type="ARBA" id="ARBA00023242"/>
    </source>
</evidence>
<dbReference type="InterPro" id="IPR021858">
    <property type="entry name" value="Fun_TF"/>
</dbReference>
<name>A0A4Z0A083_9AGAM</name>
<dbReference type="STRING" id="135208.A0A4Z0A083"/>
<keyword evidence="4" id="KW-1185">Reference proteome</keyword>
<evidence type="ECO:0000313" key="4">
    <source>
        <dbReference type="Proteomes" id="UP000298061"/>
    </source>
</evidence>
<gene>
    <name evidence="3" type="ORF">EWM64_g3879</name>
</gene>
<dbReference type="OrthoDB" id="5419315at2759"/>
<dbReference type="Pfam" id="PF11951">
    <property type="entry name" value="Fungal_trans_2"/>
    <property type="match status" value="1"/>
</dbReference>
<dbReference type="GO" id="GO:0005634">
    <property type="term" value="C:nucleus"/>
    <property type="evidence" value="ECO:0007669"/>
    <property type="project" value="UniProtKB-SubCell"/>
</dbReference>
<dbReference type="EMBL" id="SFCI01000386">
    <property type="protein sequence ID" value="TFY80135.1"/>
    <property type="molecule type" value="Genomic_DNA"/>
</dbReference>
<comment type="caution">
    <text evidence="3">The sequence shown here is derived from an EMBL/GenBank/DDBJ whole genome shotgun (WGS) entry which is preliminary data.</text>
</comment>
<reference evidence="3 4" key="1">
    <citation type="submission" date="2019-02" db="EMBL/GenBank/DDBJ databases">
        <title>Genome sequencing of the rare red list fungi Hericium alpestre (H. flagellum).</title>
        <authorList>
            <person name="Buettner E."/>
            <person name="Kellner H."/>
        </authorList>
    </citation>
    <scope>NUCLEOTIDE SEQUENCE [LARGE SCALE GENOMIC DNA]</scope>
    <source>
        <strain evidence="3 4">DSM 108284</strain>
    </source>
</reference>
<evidence type="ECO:0000256" key="1">
    <source>
        <dbReference type="ARBA" id="ARBA00004123"/>
    </source>
</evidence>
<dbReference type="PANTHER" id="PTHR37534">
    <property type="entry name" value="TRANSCRIPTIONAL ACTIVATOR PROTEIN UGA3"/>
    <property type="match status" value="1"/>
</dbReference>